<sequence length="129" mass="14107">MIDSRSHSLAVPLPDTEREDYVPFRILCLGNDLLADDALGIVAADLLRTRLGDDCEVVATTETGFRLLDYLLHARRMIVVDTVMTGQAPPGTVYIVEEDDLRDTPGGSPHYVGLFEALAAGRMLQQPVP</sequence>
<evidence type="ECO:0000256" key="4">
    <source>
        <dbReference type="ARBA" id="ARBA00022801"/>
    </source>
</evidence>
<keyword evidence="2" id="KW-0645">Protease</keyword>
<keyword evidence="3" id="KW-0064">Aspartyl protease</keyword>
<dbReference type="GO" id="GO:0004190">
    <property type="term" value="F:aspartic-type endopeptidase activity"/>
    <property type="evidence" value="ECO:0007669"/>
    <property type="project" value="UniProtKB-KW"/>
</dbReference>
<dbReference type="PRINTS" id="PR00446">
    <property type="entry name" value="HYDRGNUPTAKE"/>
</dbReference>
<dbReference type="CDD" id="cd00518">
    <property type="entry name" value="H2MP"/>
    <property type="match status" value="1"/>
</dbReference>
<evidence type="ECO:0000256" key="2">
    <source>
        <dbReference type="ARBA" id="ARBA00022670"/>
    </source>
</evidence>
<dbReference type="Pfam" id="PF01750">
    <property type="entry name" value="HycI"/>
    <property type="match status" value="1"/>
</dbReference>
<dbReference type="Gene3D" id="3.40.50.1450">
    <property type="entry name" value="HybD-like"/>
    <property type="match status" value="1"/>
</dbReference>
<comment type="caution">
    <text evidence="5">The sequence shown here is derived from an EMBL/GenBank/DDBJ whole genome shotgun (WGS) entry which is preliminary data.</text>
</comment>
<evidence type="ECO:0000256" key="1">
    <source>
        <dbReference type="ARBA" id="ARBA00006814"/>
    </source>
</evidence>
<evidence type="ECO:0000256" key="3">
    <source>
        <dbReference type="ARBA" id="ARBA00022750"/>
    </source>
</evidence>
<dbReference type="PANTHER" id="PTHR30302">
    <property type="entry name" value="HYDROGENASE 1 MATURATION PROTEASE"/>
    <property type="match status" value="1"/>
</dbReference>
<dbReference type="AlphaFoldDB" id="X0V411"/>
<protein>
    <recommendedName>
        <fullName evidence="6">Hydrogenase maturation protease</fullName>
    </recommendedName>
</protein>
<comment type="similarity">
    <text evidence="1">Belongs to the peptidase A31 family.</text>
</comment>
<feature type="non-terminal residue" evidence="5">
    <location>
        <position position="129"/>
    </location>
</feature>
<name>X0V411_9ZZZZ</name>
<dbReference type="NCBIfam" id="TIGR00072">
    <property type="entry name" value="hydrog_prot"/>
    <property type="match status" value="1"/>
</dbReference>
<reference evidence="5" key="1">
    <citation type="journal article" date="2014" name="Front. Microbiol.">
        <title>High frequency of phylogenetically diverse reductive dehalogenase-homologous genes in deep subseafloor sedimentary metagenomes.</title>
        <authorList>
            <person name="Kawai M."/>
            <person name="Futagami T."/>
            <person name="Toyoda A."/>
            <person name="Takaki Y."/>
            <person name="Nishi S."/>
            <person name="Hori S."/>
            <person name="Arai W."/>
            <person name="Tsubouchi T."/>
            <person name="Morono Y."/>
            <person name="Uchiyama I."/>
            <person name="Ito T."/>
            <person name="Fujiyama A."/>
            <person name="Inagaki F."/>
            <person name="Takami H."/>
        </authorList>
    </citation>
    <scope>NUCLEOTIDE SEQUENCE</scope>
    <source>
        <strain evidence="5">Expedition CK06-06</strain>
    </source>
</reference>
<gene>
    <name evidence="5" type="ORF">S01H1_41364</name>
</gene>
<dbReference type="GO" id="GO:0008047">
    <property type="term" value="F:enzyme activator activity"/>
    <property type="evidence" value="ECO:0007669"/>
    <property type="project" value="InterPro"/>
</dbReference>
<organism evidence="5">
    <name type="scientific">marine sediment metagenome</name>
    <dbReference type="NCBI Taxonomy" id="412755"/>
    <lineage>
        <taxon>unclassified sequences</taxon>
        <taxon>metagenomes</taxon>
        <taxon>ecological metagenomes</taxon>
    </lineage>
</organism>
<accession>X0V411</accession>
<proteinExistence type="inferred from homology"/>
<dbReference type="InterPro" id="IPR000671">
    <property type="entry name" value="Peptidase_A31"/>
</dbReference>
<dbReference type="GO" id="GO:0016485">
    <property type="term" value="P:protein processing"/>
    <property type="evidence" value="ECO:0007669"/>
    <property type="project" value="TreeGrafter"/>
</dbReference>
<keyword evidence="4" id="KW-0378">Hydrolase</keyword>
<evidence type="ECO:0000313" key="5">
    <source>
        <dbReference type="EMBL" id="GAG12884.1"/>
    </source>
</evidence>
<evidence type="ECO:0008006" key="6">
    <source>
        <dbReference type="Google" id="ProtNLM"/>
    </source>
</evidence>
<dbReference type="EMBL" id="BARS01026234">
    <property type="protein sequence ID" value="GAG12884.1"/>
    <property type="molecule type" value="Genomic_DNA"/>
</dbReference>
<dbReference type="SUPFAM" id="SSF53163">
    <property type="entry name" value="HybD-like"/>
    <property type="match status" value="1"/>
</dbReference>
<dbReference type="InterPro" id="IPR023430">
    <property type="entry name" value="Pept_HybD-like_dom_sf"/>
</dbReference>
<dbReference type="PANTHER" id="PTHR30302:SF1">
    <property type="entry name" value="HYDROGENASE 2 MATURATION PROTEASE"/>
    <property type="match status" value="1"/>
</dbReference>